<dbReference type="Pfam" id="PF00337">
    <property type="entry name" value="Gal-bind_lectin"/>
    <property type="match status" value="3"/>
</dbReference>
<dbReference type="PROSITE" id="PS51304">
    <property type="entry name" value="GALECTIN"/>
    <property type="match status" value="2"/>
</dbReference>
<comment type="caution">
    <text evidence="4">The sequence shown here is derived from an EMBL/GenBank/DDBJ whole genome shotgun (WGS) entry which is preliminary data.</text>
</comment>
<dbReference type="PANTHER" id="PTHR11346:SF176">
    <property type="entry name" value="32 KDA BETA-GALACTOSIDE-BINDING LECTIN LEC-3"/>
    <property type="match status" value="1"/>
</dbReference>
<dbReference type="Gene3D" id="2.60.120.200">
    <property type="match status" value="3"/>
</dbReference>
<dbReference type="InterPro" id="IPR013320">
    <property type="entry name" value="ConA-like_dom_sf"/>
</dbReference>
<evidence type="ECO:0000259" key="3">
    <source>
        <dbReference type="PROSITE" id="PS51304"/>
    </source>
</evidence>
<dbReference type="SUPFAM" id="SSF49899">
    <property type="entry name" value="Concanavalin A-like lectins/glucanases"/>
    <property type="match status" value="2"/>
</dbReference>
<dbReference type="EMBL" id="JARBDR010000657">
    <property type="protein sequence ID" value="KAJ8308946.1"/>
    <property type="molecule type" value="Genomic_DNA"/>
</dbReference>
<dbReference type="CDD" id="cd00070">
    <property type="entry name" value="GLECT"/>
    <property type="match status" value="1"/>
</dbReference>
<organism evidence="4 5">
    <name type="scientific">Tegillarca granosa</name>
    <name type="common">Malaysian cockle</name>
    <name type="synonym">Anadara granosa</name>
    <dbReference type="NCBI Taxonomy" id="220873"/>
    <lineage>
        <taxon>Eukaryota</taxon>
        <taxon>Metazoa</taxon>
        <taxon>Spiralia</taxon>
        <taxon>Lophotrochozoa</taxon>
        <taxon>Mollusca</taxon>
        <taxon>Bivalvia</taxon>
        <taxon>Autobranchia</taxon>
        <taxon>Pteriomorphia</taxon>
        <taxon>Arcoida</taxon>
        <taxon>Arcoidea</taxon>
        <taxon>Arcidae</taxon>
        <taxon>Tegillarca</taxon>
    </lineage>
</organism>
<keyword evidence="5" id="KW-1185">Reference proteome</keyword>
<dbReference type="PANTHER" id="PTHR11346">
    <property type="entry name" value="GALECTIN"/>
    <property type="match status" value="1"/>
</dbReference>
<evidence type="ECO:0000313" key="5">
    <source>
        <dbReference type="Proteomes" id="UP001217089"/>
    </source>
</evidence>
<dbReference type="InterPro" id="IPR001079">
    <property type="entry name" value="Galectin_CRD"/>
</dbReference>
<dbReference type="SMART" id="SM00276">
    <property type="entry name" value="GLECT"/>
    <property type="match status" value="2"/>
</dbReference>
<dbReference type="SMART" id="SM00908">
    <property type="entry name" value="Gal-bind_lectin"/>
    <property type="match status" value="2"/>
</dbReference>
<name>A0ABQ9EUS4_TEGGR</name>
<dbReference type="InterPro" id="IPR044156">
    <property type="entry name" value="Galectin-like"/>
</dbReference>
<gene>
    <name evidence="4" type="ORF">KUTeg_013820</name>
</gene>
<evidence type="ECO:0000256" key="2">
    <source>
        <dbReference type="RuleBase" id="RU102079"/>
    </source>
</evidence>
<feature type="domain" description="Galectin" evidence="3">
    <location>
        <begin position="29"/>
        <end position="161"/>
    </location>
</feature>
<dbReference type="Proteomes" id="UP001217089">
    <property type="component" value="Unassembled WGS sequence"/>
</dbReference>
<protein>
    <recommendedName>
        <fullName evidence="2">Galectin</fullName>
    </recommendedName>
</protein>
<evidence type="ECO:0000256" key="1">
    <source>
        <dbReference type="ARBA" id="ARBA00022734"/>
    </source>
</evidence>
<accession>A0ABQ9EUS4</accession>
<keyword evidence="1 2" id="KW-0430">Lectin</keyword>
<sequence>MRLRTTSQTEIMSGPLQTITNCYRPPTPYIGSIPGGLTVGKQIFIQGLVPLHGNLLAINLACGPKLEPRDDVALHFVARFNENCVVRNTLQSGRWGPEERYGSFPFNKNYQFEVIILVEESQYKIAVNGQHFTEYQHRIPIHKVTHLTVECDVIISAVRIDAPIQQPMSYPASPQPMYNPPVPLTVPIQGGMFPGKMIFLAGTISPVAKRFTINIQDGMHGSSNKGLHFDVRINVDGHVNSIVAVNNQHFIEFKHRQGPLGRFNIVNVTGDITLQQVRFQ</sequence>
<proteinExistence type="predicted"/>
<evidence type="ECO:0000313" key="4">
    <source>
        <dbReference type="EMBL" id="KAJ8308946.1"/>
    </source>
</evidence>
<feature type="domain" description="Galectin" evidence="3">
    <location>
        <begin position="184"/>
        <end position="280"/>
    </location>
</feature>
<reference evidence="4 5" key="1">
    <citation type="submission" date="2022-12" db="EMBL/GenBank/DDBJ databases">
        <title>Chromosome-level genome of Tegillarca granosa.</title>
        <authorList>
            <person name="Kim J."/>
        </authorList>
    </citation>
    <scope>NUCLEOTIDE SEQUENCE [LARGE SCALE GENOMIC DNA]</scope>
    <source>
        <strain evidence="4">Teg-2019</strain>
        <tissue evidence="4">Adductor muscle</tissue>
    </source>
</reference>